<dbReference type="EMBL" id="JACGCM010002818">
    <property type="protein sequence ID" value="KAF6134987.1"/>
    <property type="molecule type" value="Genomic_DNA"/>
</dbReference>
<accession>A0A7J7KXC4</accession>
<sequence>MLLRFNFYAFLLNPIVVVIVIVIWLMSLGRKKIWGDFLVRSNILNSLTRISIRYLYQITPLQLPLCRISEDIISFRPYTSCNLWFKMICC</sequence>
<dbReference type="AlphaFoldDB" id="A0A7J7KXC4"/>
<dbReference type="Proteomes" id="UP000541444">
    <property type="component" value="Unassembled WGS sequence"/>
</dbReference>
<keyword evidence="3" id="KW-1185">Reference proteome</keyword>
<keyword evidence="1" id="KW-1133">Transmembrane helix</keyword>
<comment type="caution">
    <text evidence="2">The sequence shown here is derived from an EMBL/GenBank/DDBJ whole genome shotgun (WGS) entry which is preliminary data.</text>
</comment>
<evidence type="ECO:0000313" key="2">
    <source>
        <dbReference type="EMBL" id="KAF6134987.1"/>
    </source>
</evidence>
<evidence type="ECO:0000256" key="1">
    <source>
        <dbReference type="SAM" id="Phobius"/>
    </source>
</evidence>
<reference evidence="2 3" key="1">
    <citation type="journal article" date="2020" name="IScience">
        <title>Genome Sequencing of the Endangered Kingdonia uniflora (Circaeasteraceae, Ranunculales) Reveals Potential Mechanisms of Evolutionary Specialization.</title>
        <authorList>
            <person name="Sun Y."/>
            <person name="Deng T."/>
            <person name="Zhang A."/>
            <person name="Moore M.J."/>
            <person name="Landis J.B."/>
            <person name="Lin N."/>
            <person name="Zhang H."/>
            <person name="Zhang X."/>
            <person name="Huang J."/>
            <person name="Zhang X."/>
            <person name="Sun H."/>
            <person name="Wang H."/>
        </authorList>
    </citation>
    <scope>NUCLEOTIDE SEQUENCE [LARGE SCALE GENOMIC DNA]</scope>
    <source>
        <strain evidence="2">TB1705</strain>
        <tissue evidence="2">Leaf</tissue>
    </source>
</reference>
<name>A0A7J7KXC4_9MAGN</name>
<organism evidence="2 3">
    <name type="scientific">Kingdonia uniflora</name>
    <dbReference type="NCBI Taxonomy" id="39325"/>
    <lineage>
        <taxon>Eukaryota</taxon>
        <taxon>Viridiplantae</taxon>
        <taxon>Streptophyta</taxon>
        <taxon>Embryophyta</taxon>
        <taxon>Tracheophyta</taxon>
        <taxon>Spermatophyta</taxon>
        <taxon>Magnoliopsida</taxon>
        <taxon>Ranunculales</taxon>
        <taxon>Circaeasteraceae</taxon>
        <taxon>Kingdonia</taxon>
    </lineage>
</organism>
<evidence type="ECO:0000313" key="3">
    <source>
        <dbReference type="Proteomes" id="UP000541444"/>
    </source>
</evidence>
<keyword evidence="1" id="KW-0812">Transmembrane</keyword>
<protein>
    <submittedName>
        <fullName evidence="2">Uncharacterized protein</fullName>
    </submittedName>
</protein>
<feature type="transmembrane region" description="Helical" evidence="1">
    <location>
        <begin position="6"/>
        <end position="26"/>
    </location>
</feature>
<keyword evidence="1" id="KW-0472">Membrane</keyword>
<proteinExistence type="predicted"/>
<gene>
    <name evidence="2" type="ORF">GIB67_036569</name>
</gene>